<feature type="transmembrane region" description="Helical" evidence="1">
    <location>
        <begin position="12"/>
        <end position="30"/>
    </location>
</feature>
<keyword evidence="3" id="KW-1185">Reference proteome</keyword>
<dbReference type="Proteomes" id="UP000190683">
    <property type="component" value="Unassembled WGS sequence"/>
</dbReference>
<dbReference type="AlphaFoldDB" id="A0A1T0CRP7"/>
<name>A0A1T0CRP7_9GAMM</name>
<evidence type="ECO:0000313" key="3">
    <source>
        <dbReference type="Proteomes" id="UP000190683"/>
    </source>
</evidence>
<gene>
    <name evidence="2" type="ORF">B0681_05790</name>
</gene>
<dbReference type="Pfam" id="PF05857">
    <property type="entry name" value="TraX"/>
    <property type="match status" value="1"/>
</dbReference>
<feature type="transmembrane region" description="Helical" evidence="1">
    <location>
        <begin position="42"/>
        <end position="61"/>
    </location>
</feature>
<accession>A0A1T0CRP7</accession>
<evidence type="ECO:0000256" key="1">
    <source>
        <dbReference type="SAM" id="Phobius"/>
    </source>
</evidence>
<feature type="transmembrane region" description="Helical" evidence="1">
    <location>
        <begin position="165"/>
        <end position="183"/>
    </location>
</feature>
<feature type="transmembrane region" description="Helical" evidence="1">
    <location>
        <begin position="130"/>
        <end position="153"/>
    </location>
</feature>
<dbReference type="EMBL" id="MUYV01000006">
    <property type="protein sequence ID" value="OOS25058.1"/>
    <property type="molecule type" value="Genomic_DNA"/>
</dbReference>
<dbReference type="STRING" id="573983.B0681_05790"/>
<protein>
    <submittedName>
        <fullName evidence="2">Fimbrial assembly protein</fullName>
    </submittedName>
</protein>
<keyword evidence="1" id="KW-1133">Transmembrane helix</keyword>
<sequence length="243" mass="27224">MIKENAMTTYQLKLITLVAMVIDHVAWAWVDTYSITGELMHTIGRLVAPMMAYFLAMGIASTQNAGRYLGRLFGFAVMSQPVFMWFQYQIGTVDAISDVMWGNVLFTLTVSLAVLMVWRQKWPMATKVMAVIGLCLVADLSEYGMAMVLWAMIFDRLRLHKAQMLMVYVLSLPIAYILIYGINATVGLGVMHFGWLLAVPLIALQHGVQGRAIPLWLGGRYFFYGFYPAHLAVIAVVVWALGV</sequence>
<keyword evidence="1" id="KW-0472">Membrane</keyword>
<feature type="transmembrane region" description="Helical" evidence="1">
    <location>
        <begin position="221"/>
        <end position="241"/>
    </location>
</feature>
<feature type="transmembrane region" description="Helical" evidence="1">
    <location>
        <begin position="190"/>
        <end position="209"/>
    </location>
</feature>
<proteinExistence type="predicted"/>
<reference evidence="2 3" key="1">
    <citation type="submission" date="2017-02" db="EMBL/GenBank/DDBJ databases">
        <title>Draft genome sequence of Moraxella porci CCUG 54912T type strain.</title>
        <authorList>
            <person name="Salva-Serra F."/>
            <person name="Engstrom-Jakobsson H."/>
            <person name="Thorell K."/>
            <person name="Jaen-Luchoro D."/>
            <person name="Gonzales-Siles L."/>
            <person name="Karlsson R."/>
            <person name="Yazdan S."/>
            <person name="Boulund F."/>
            <person name="Johnning A."/>
            <person name="Engstrand L."/>
            <person name="Kristiansson E."/>
            <person name="Moore E."/>
        </authorList>
    </citation>
    <scope>NUCLEOTIDE SEQUENCE [LARGE SCALE GENOMIC DNA]</scope>
    <source>
        <strain evidence="2 3">CCUG 54912</strain>
    </source>
</reference>
<feature type="transmembrane region" description="Helical" evidence="1">
    <location>
        <begin position="100"/>
        <end position="118"/>
    </location>
</feature>
<evidence type="ECO:0000313" key="2">
    <source>
        <dbReference type="EMBL" id="OOS25058.1"/>
    </source>
</evidence>
<organism evidence="2 3">
    <name type="scientific">Moraxella porci DSM 25326</name>
    <dbReference type="NCBI Taxonomy" id="573983"/>
    <lineage>
        <taxon>Bacteria</taxon>
        <taxon>Pseudomonadati</taxon>
        <taxon>Pseudomonadota</taxon>
        <taxon>Gammaproteobacteria</taxon>
        <taxon>Moraxellales</taxon>
        <taxon>Moraxellaceae</taxon>
        <taxon>Moraxella</taxon>
    </lineage>
</organism>
<keyword evidence="1" id="KW-0812">Transmembrane</keyword>
<dbReference type="InterPro" id="IPR008875">
    <property type="entry name" value="TraX"/>
</dbReference>
<feature type="transmembrane region" description="Helical" evidence="1">
    <location>
        <begin position="68"/>
        <end position="88"/>
    </location>
</feature>
<comment type="caution">
    <text evidence="2">The sequence shown here is derived from an EMBL/GenBank/DDBJ whole genome shotgun (WGS) entry which is preliminary data.</text>
</comment>
<dbReference type="RefSeq" id="WP_078317895.1">
    <property type="nucleotide sequence ID" value="NZ_MUYV01000006.1"/>
</dbReference>